<dbReference type="SUPFAM" id="SSF53098">
    <property type="entry name" value="Ribonuclease H-like"/>
    <property type="match status" value="1"/>
</dbReference>
<reference evidence="2" key="2">
    <citation type="submission" date="2015-06" db="UniProtKB">
        <authorList>
            <consortium name="EnsemblPlants"/>
        </authorList>
    </citation>
    <scope>IDENTIFICATION</scope>
</reference>
<name>A0A0D3AGQ5_BRAOL</name>
<sequence length="77" mass="8559">AVETPKLLPGTEFDILSLWSVHKIKYPILAEMARDLLAMQISSVASESAFSTTGRILEPHISCLTHFMIEVLLCSEQ</sequence>
<dbReference type="Gramene" id="Bo23840s010.1">
    <property type="protein sequence ID" value="Bo23840s010.1"/>
    <property type="gene ID" value="Bo23840s010"/>
</dbReference>
<dbReference type="Proteomes" id="UP000032141">
    <property type="component" value="Unassembled WGS sequence"/>
</dbReference>
<evidence type="ECO:0000313" key="2">
    <source>
        <dbReference type="EnsemblPlants" id="Bo23840s010.1"/>
    </source>
</evidence>
<organism evidence="2 3">
    <name type="scientific">Brassica oleracea var. oleracea</name>
    <dbReference type="NCBI Taxonomy" id="109376"/>
    <lineage>
        <taxon>Eukaryota</taxon>
        <taxon>Viridiplantae</taxon>
        <taxon>Streptophyta</taxon>
        <taxon>Embryophyta</taxon>
        <taxon>Tracheophyta</taxon>
        <taxon>Spermatophyta</taxon>
        <taxon>Magnoliopsida</taxon>
        <taxon>eudicotyledons</taxon>
        <taxon>Gunneridae</taxon>
        <taxon>Pentapetalae</taxon>
        <taxon>rosids</taxon>
        <taxon>malvids</taxon>
        <taxon>Brassicales</taxon>
        <taxon>Brassicaceae</taxon>
        <taxon>Brassiceae</taxon>
        <taxon>Brassica</taxon>
    </lineage>
</organism>
<dbReference type="eggNOG" id="KOG1121">
    <property type="taxonomic scope" value="Eukaryota"/>
</dbReference>
<evidence type="ECO:0000313" key="3">
    <source>
        <dbReference type="Proteomes" id="UP000032141"/>
    </source>
</evidence>
<dbReference type="GO" id="GO:0046983">
    <property type="term" value="F:protein dimerization activity"/>
    <property type="evidence" value="ECO:0007669"/>
    <property type="project" value="InterPro"/>
</dbReference>
<evidence type="ECO:0000259" key="1">
    <source>
        <dbReference type="Pfam" id="PF05699"/>
    </source>
</evidence>
<dbReference type="InterPro" id="IPR008906">
    <property type="entry name" value="HATC_C_dom"/>
</dbReference>
<dbReference type="HOGENOM" id="CLU_009123_17_3_1"/>
<keyword evidence="3" id="KW-1185">Reference proteome</keyword>
<dbReference type="PANTHER" id="PTHR23272">
    <property type="entry name" value="BED FINGER-RELATED"/>
    <property type="match status" value="1"/>
</dbReference>
<dbReference type="STRING" id="109376.A0A0D3AGQ5"/>
<dbReference type="EnsemblPlants" id="Bo23840s010.1">
    <property type="protein sequence ID" value="Bo23840s010.1"/>
    <property type="gene ID" value="Bo23840s010"/>
</dbReference>
<feature type="domain" description="HAT C-terminal dimerisation" evidence="1">
    <location>
        <begin position="11"/>
        <end position="77"/>
    </location>
</feature>
<dbReference type="AlphaFoldDB" id="A0A0D3AGQ5"/>
<accession>A0A0D3AGQ5</accession>
<reference evidence="2" key="1">
    <citation type="journal article" date="2014" name="Genome Biol.">
        <title>Transcriptome and methylome profiling reveals relics of genome dominance in the mesopolyploid Brassica oleracea.</title>
        <authorList>
            <person name="Parkin I.A."/>
            <person name="Koh C."/>
            <person name="Tang H."/>
            <person name="Robinson S.J."/>
            <person name="Kagale S."/>
            <person name="Clarke W.E."/>
            <person name="Town C.D."/>
            <person name="Nixon J."/>
            <person name="Krishnakumar V."/>
            <person name="Bidwell S.L."/>
            <person name="Denoeud F."/>
            <person name="Belcram H."/>
            <person name="Links M.G."/>
            <person name="Just J."/>
            <person name="Clarke C."/>
            <person name="Bender T."/>
            <person name="Huebert T."/>
            <person name="Mason A.S."/>
            <person name="Pires J.C."/>
            <person name="Barker G."/>
            <person name="Moore J."/>
            <person name="Walley P.G."/>
            <person name="Manoli S."/>
            <person name="Batley J."/>
            <person name="Edwards D."/>
            <person name="Nelson M.N."/>
            <person name="Wang X."/>
            <person name="Paterson A.H."/>
            <person name="King G."/>
            <person name="Bancroft I."/>
            <person name="Chalhoub B."/>
            <person name="Sharpe A.G."/>
        </authorList>
    </citation>
    <scope>NUCLEOTIDE SEQUENCE [LARGE SCALE GENOMIC DNA]</scope>
    <source>
        <strain evidence="2">cv. TO1000</strain>
    </source>
</reference>
<dbReference type="PANTHER" id="PTHR23272:SF187">
    <property type="entry name" value="AC9 TRANSPOSASE-RELATED"/>
    <property type="match status" value="1"/>
</dbReference>
<protein>
    <recommendedName>
        <fullName evidence="1">HAT C-terminal dimerisation domain-containing protein</fullName>
    </recommendedName>
</protein>
<proteinExistence type="predicted"/>
<dbReference type="InterPro" id="IPR012337">
    <property type="entry name" value="RNaseH-like_sf"/>
</dbReference>
<dbReference type="Pfam" id="PF05699">
    <property type="entry name" value="Dimer_Tnp_hAT"/>
    <property type="match status" value="1"/>
</dbReference>